<keyword evidence="3" id="KW-1185">Reference proteome</keyword>
<dbReference type="RefSeq" id="WP_377544775.1">
    <property type="nucleotide sequence ID" value="NZ_JBHSBN010000006.1"/>
</dbReference>
<dbReference type="SUPFAM" id="SSF52518">
    <property type="entry name" value="Thiamin diphosphate-binding fold (THDP-binding)"/>
    <property type="match status" value="1"/>
</dbReference>
<accession>A0ABV8KKW2</accession>
<gene>
    <name evidence="2" type="ORF">ACFOX0_11955</name>
</gene>
<dbReference type="Pfam" id="PF00456">
    <property type="entry name" value="Transketolase_N"/>
    <property type="match status" value="1"/>
</dbReference>
<dbReference type="InterPro" id="IPR005474">
    <property type="entry name" value="Transketolase_N"/>
</dbReference>
<feature type="domain" description="Transketolase N-terminal" evidence="1">
    <location>
        <begin position="28"/>
        <end position="182"/>
    </location>
</feature>
<dbReference type="EMBL" id="JBHSBN010000006">
    <property type="protein sequence ID" value="MFC4106649.1"/>
    <property type="molecule type" value="Genomic_DNA"/>
</dbReference>
<organism evidence="2 3">
    <name type="scientific">Micromonospora zhanjiangensis</name>
    <dbReference type="NCBI Taxonomy" id="1522057"/>
    <lineage>
        <taxon>Bacteria</taxon>
        <taxon>Bacillati</taxon>
        <taxon>Actinomycetota</taxon>
        <taxon>Actinomycetes</taxon>
        <taxon>Micromonosporales</taxon>
        <taxon>Micromonosporaceae</taxon>
        <taxon>Micromonospora</taxon>
    </lineage>
</organism>
<dbReference type="InterPro" id="IPR029061">
    <property type="entry name" value="THDP-binding"/>
</dbReference>
<dbReference type="PANTHER" id="PTHR47514">
    <property type="entry name" value="TRANSKETOLASE N-TERMINAL SECTION-RELATED"/>
    <property type="match status" value="1"/>
</dbReference>
<evidence type="ECO:0000313" key="2">
    <source>
        <dbReference type="EMBL" id="MFC4106649.1"/>
    </source>
</evidence>
<dbReference type="Proteomes" id="UP001595868">
    <property type="component" value="Unassembled WGS sequence"/>
</dbReference>
<evidence type="ECO:0000313" key="3">
    <source>
        <dbReference type="Proteomes" id="UP001595868"/>
    </source>
</evidence>
<reference evidence="3" key="1">
    <citation type="journal article" date="2019" name="Int. J. Syst. Evol. Microbiol.">
        <title>The Global Catalogue of Microorganisms (GCM) 10K type strain sequencing project: providing services to taxonomists for standard genome sequencing and annotation.</title>
        <authorList>
            <consortium name="The Broad Institute Genomics Platform"/>
            <consortium name="The Broad Institute Genome Sequencing Center for Infectious Disease"/>
            <person name="Wu L."/>
            <person name="Ma J."/>
        </authorList>
    </citation>
    <scope>NUCLEOTIDE SEQUENCE [LARGE SCALE GENOMIC DNA]</scope>
    <source>
        <strain evidence="3">2902at01</strain>
    </source>
</reference>
<sequence length="258" mass="27105">MTTSTTTARPTDRLERLLSRVTGDEKHGPSAHSTLDVLWVLYDRVLRVSPDTVDALDRDRFVLSKGHGPAAYYAVLAAKGFIPEEWLDDLAGRDSRLGHHPDRVLVPGVEIGSGSLGHGLGLAVGMLLGLRAQGLLTPRAYVLLGDAELDEGSNHEAIAYAGLTGLGNLTAIVIDNRSATHGWSAGATMPLSAGAPVPLSAGGHARSANSAGIAARFTVNGWTAVTVDGRDHDAIQAGLDRRQPDRPHVVVAEINTKG</sequence>
<proteinExistence type="predicted"/>
<name>A0ABV8KKW2_9ACTN</name>
<protein>
    <submittedName>
        <fullName evidence="2">Transketolase</fullName>
    </submittedName>
</protein>
<evidence type="ECO:0000259" key="1">
    <source>
        <dbReference type="Pfam" id="PF00456"/>
    </source>
</evidence>
<dbReference type="Gene3D" id="3.40.50.970">
    <property type="match status" value="1"/>
</dbReference>
<comment type="caution">
    <text evidence="2">The sequence shown here is derived from an EMBL/GenBank/DDBJ whole genome shotgun (WGS) entry which is preliminary data.</text>
</comment>
<dbReference type="PANTHER" id="PTHR47514:SF2">
    <property type="entry name" value="TRANSKETOLASE"/>
    <property type="match status" value="1"/>
</dbReference>